<dbReference type="EMBL" id="MU266407">
    <property type="protein sequence ID" value="KAH7925213.1"/>
    <property type="molecule type" value="Genomic_DNA"/>
</dbReference>
<evidence type="ECO:0000313" key="2">
    <source>
        <dbReference type="Proteomes" id="UP000790709"/>
    </source>
</evidence>
<dbReference type="Proteomes" id="UP000790709">
    <property type="component" value="Unassembled WGS sequence"/>
</dbReference>
<sequence length="806" mass="85675">MLRTQRALSARSRFVSQRGWRRSASLLHSLQRNAPIDVHPEVEDALANKKPVVALESTIITHGMPYPTSLEMARSVEDIVRSTGSIPATIALIGGRVKIGLEANELERLADQGPNPTAVKLSRRDIAAAIALKKDGGTTCSSTLIFAALAGIKVFATGGLGGVHRGGENTMDVSADLQELTRCPVGLVSAGVKSILDIGRTLEYLETLGVPVLSYAETNDFPAFYTRRSGYKSPWQINDPVLAAKILYTHWQLGMSNGALFGVPIPEQYEEVGTVLQEAVEQAVRESEELGVSTRGKEVTPWLLKRVGELTQGKSLASNVALIENTALVGGQIAVEYSKLTQESSSQFDHHQPVLAPAGPITEFHLGFSSTGQQSLGPSLKHDTNAVPQQSASLIVVGCAAVDITSQPQATAGLDLNLGLHSTSPGNVTMSLGGVGRNIAEAAHRIIASRSSDLSAATLLVAPLGDDSFGRLLVDETRSLGMRVDGLIQKDGQRSPVCSLLLDGAGGLTGGVADMELIQSLEGDTALSFLRNHKPKILAIDGNLSPQTLKALVSHCSQANINVFFEPTSVIKSTAILPAVAATLGHDDRSAVAFASPNLLELAQMYHEARSSPLDLMSHDHWWRVIDRLGLGSQSRMDLEQLARRNVSEHDPALGKLSLLVDKGVAQMAVNLLPFFQHLVIKCGELGIIVAMRLSGQRAETSSWRSERSNPLGRYVVGRSPSSGELVILQHFPALRIPEGTIVNVTGAGDSLVGSLLATLTSNPQAFEDPASLKDTIDSAQQAAVLTLQSPHAVSPLLSSISHPGN</sequence>
<reference evidence="1" key="1">
    <citation type="journal article" date="2021" name="New Phytol.">
        <title>Evolutionary innovations through gain and loss of genes in the ectomycorrhizal Boletales.</title>
        <authorList>
            <person name="Wu G."/>
            <person name="Miyauchi S."/>
            <person name="Morin E."/>
            <person name="Kuo A."/>
            <person name="Drula E."/>
            <person name="Varga T."/>
            <person name="Kohler A."/>
            <person name="Feng B."/>
            <person name="Cao Y."/>
            <person name="Lipzen A."/>
            <person name="Daum C."/>
            <person name="Hundley H."/>
            <person name="Pangilinan J."/>
            <person name="Johnson J."/>
            <person name="Barry K."/>
            <person name="LaButti K."/>
            <person name="Ng V."/>
            <person name="Ahrendt S."/>
            <person name="Min B."/>
            <person name="Choi I.G."/>
            <person name="Park H."/>
            <person name="Plett J.M."/>
            <person name="Magnuson J."/>
            <person name="Spatafora J.W."/>
            <person name="Nagy L.G."/>
            <person name="Henrissat B."/>
            <person name="Grigoriev I.V."/>
            <person name="Yang Z.L."/>
            <person name="Xu J."/>
            <person name="Martin F.M."/>
        </authorList>
    </citation>
    <scope>NUCLEOTIDE SEQUENCE</scope>
    <source>
        <strain evidence="1">KUC20120723A-06</strain>
    </source>
</reference>
<gene>
    <name evidence="1" type="ORF">BV22DRAFT_1195370</name>
</gene>
<keyword evidence="2" id="KW-1185">Reference proteome</keyword>
<evidence type="ECO:0000313" key="1">
    <source>
        <dbReference type="EMBL" id="KAH7925213.1"/>
    </source>
</evidence>
<proteinExistence type="predicted"/>
<comment type="caution">
    <text evidence="1">The sequence shown here is derived from an EMBL/GenBank/DDBJ whole genome shotgun (WGS) entry which is preliminary data.</text>
</comment>
<organism evidence="1 2">
    <name type="scientific">Leucogyrophana mollusca</name>
    <dbReference type="NCBI Taxonomy" id="85980"/>
    <lineage>
        <taxon>Eukaryota</taxon>
        <taxon>Fungi</taxon>
        <taxon>Dikarya</taxon>
        <taxon>Basidiomycota</taxon>
        <taxon>Agaricomycotina</taxon>
        <taxon>Agaricomycetes</taxon>
        <taxon>Agaricomycetidae</taxon>
        <taxon>Boletales</taxon>
        <taxon>Boletales incertae sedis</taxon>
        <taxon>Leucogyrophana</taxon>
    </lineage>
</organism>
<name>A0ACB8BK57_9AGAM</name>
<accession>A0ACB8BK57</accession>
<protein>
    <submittedName>
        <fullName evidence="1">Uncharacterized protein</fullName>
    </submittedName>
</protein>